<sequence>MQVRDTTYHLNRISSLRKQVRDTTYHLNRISSPQKQDNLSMNKEPFSENLTQLMNCANAPNAYPSDKCDYRPKVKLVPTGQHPQSCGQVHDAPLSQYIYEHPNLTIKVQQHDLQGGDVKQL</sequence>
<gene>
    <name evidence="1" type="ORF">DPMN_020523</name>
</gene>
<evidence type="ECO:0000313" key="2">
    <source>
        <dbReference type="Proteomes" id="UP000828390"/>
    </source>
</evidence>
<organism evidence="1 2">
    <name type="scientific">Dreissena polymorpha</name>
    <name type="common">Zebra mussel</name>
    <name type="synonym">Mytilus polymorpha</name>
    <dbReference type="NCBI Taxonomy" id="45954"/>
    <lineage>
        <taxon>Eukaryota</taxon>
        <taxon>Metazoa</taxon>
        <taxon>Spiralia</taxon>
        <taxon>Lophotrochozoa</taxon>
        <taxon>Mollusca</taxon>
        <taxon>Bivalvia</taxon>
        <taxon>Autobranchia</taxon>
        <taxon>Heteroconchia</taxon>
        <taxon>Euheterodonta</taxon>
        <taxon>Imparidentia</taxon>
        <taxon>Neoheterodontei</taxon>
        <taxon>Myida</taxon>
        <taxon>Dreissenoidea</taxon>
        <taxon>Dreissenidae</taxon>
        <taxon>Dreissena</taxon>
    </lineage>
</organism>
<accession>A0A9D4NGY8</accession>
<comment type="caution">
    <text evidence="1">The sequence shown here is derived from an EMBL/GenBank/DDBJ whole genome shotgun (WGS) entry which is preliminary data.</text>
</comment>
<name>A0A9D4NGY8_DREPO</name>
<dbReference type="AlphaFoldDB" id="A0A9D4NGY8"/>
<dbReference type="EMBL" id="JAIWYP010000001">
    <property type="protein sequence ID" value="KAH3896347.1"/>
    <property type="molecule type" value="Genomic_DNA"/>
</dbReference>
<reference evidence="1" key="1">
    <citation type="journal article" date="2019" name="bioRxiv">
        <title>The Genome of the Zebra Mussel, Dreissena polymorpha: A Resource for Invasive Species Research.</title>
        <authorList>
            <person name="McCartney M.A."/>
            <person name="Auch B."/>
            <person name="Kono T."/>
            <person name="Mallez S."/>
            <person name="Zhang Y."/>
            <person name="Obille A."/>
            <person name="Becker A."/>
            <person name="Abrahante J.E."/>
            <person name="Garbe J."/>
            <person name="Badalamenti J.P."/>
            <person name="Herman A."/>
            <person name="Mangelson H."/>
            <person name="Liachko I."/>
            <person name="Sullivan S."/>
            <person name="Sone E.D."/>
            <person name="Koren S."/>
            <person name="Silverstein K.A.T."/>
            <person name="Beckman K.B."/>
            <person name="Gohl D.M."/>
        </authorList>
    </citation>
    <scope>NUCLEOTIDE SEQUENCE</scope>
    <source>
        <strain evidence="1">Duluth1</strain>
        <tissue evidence="1">Whole animal</tissue>
    </source>
</reference>
<evidence type="ECO:0000313" key="1">
    <source>
        <dbReference type="EMBL" id="KAH3896347.1"/>
    </source>
</evidence>
<protein>
    <submittedName>
        <fullName evidence="1">Uncharacterized protein</fullName>
    </submittedName>
</protein>
<dbReference type="Proteomes" id="UP000828390">
    <property type="component" value="Unassembled WGS sequence"/>
</dbReference>
<reference evidence="1" key="2">
    <citation type="submission" date="2020-11" db="EMBL/GenBank/DDBJ databases">
        <authorList>
            <person name="McCartney M.A."/>
            <person name="Auch B."/>
            <person name="Kono T."/>
            <person name="Mallez S."/>
            <person name="Becker A."/>
            <person name="Gohl D.M."/>
            <person name="Silverstein K.A.T."/>
            <person name="Koren S."/>
            <person name="Bechman K.B."/>
            <person name="Herman A."/>
            <person name="Abrahante J.E."/>
            <person name="Garbe J."/>
        </authorList>
    </citation>
    <scope>NUCLEOTIDE SEQUENCE</scope>
    <source>
        <strain evidence="1">Duluth1</strain>
        <tissue evidence="1">Whole animal</tissue>
    </source>
</reference>
<proteinExistence type="predicted"/>
<keyword evidence="2" id="KW-1185">Reference proteome</keyword>